<evidence type="ECO:0000313" key="3">
    <source>
        <dbReference type="Proteomes" id="UP001201812"/>
    </source>
</evidence>
<keyword evidence="2" id="KW-0489">Methyltransferase</keyword>
<dbReference type="GO" id="GO:0008168">
    <property type="term" value="F:methyltransferase activity"/>
    <property type="evidence" value="ECO:0007669"/>
    <property type="project" value="UniProtKB-KW"/>
</dbReference>
<name>A0AAD4MXW1_9BILA</name>
<keyword evidence="3" id="KW-1185">Reference proteome</keyword>
<dbReference type="Proteomes" id="UP001201812">
    <property type="component" value="Unassembled WGS sequence"/>
</dbReference>
<feature type="domain" description="Methyltransferase" evidence="1">
    <location>
        <begin position="164"/>
        <end position="236"/>
    </location>
</feature>
<dbReference type="EMBL" id="JAKKPZ010000029">
    <property type="protein sequence ID" value="KAI1709685.1"/>
    <property type="molecule type" value="Genomic_DNA"/>
</dbReference>
<organism evidence="2 3">
    <name type="scientific">Ditylenchus destructor</name>
    <dbReference type="NCBI Taxonomy" id="166010"/>
    <lineage>
        <taxon>Eukaryota</taxon>
        <taxon>Metazoa</taxon>
        <taxon>Ecdysozoa</taxon>
        <taxon>Nematoda</taxon>
        <taxon>Chromadorea</taxon>
        <taxon>Rhabditida</taxon>
        <taxon>Tylenchina</taxon>
        <taxon>Tylenchomorpha</taxon>
        <taxon>Sphaerularioidea</taxon>
        <taxon>Anguinidae</taxon>
        <taxon>Anguininae</taxon>
        <taxon>Ditylenchus</taxon>
    </lineage>
</organism>
<dbReference type="PANTHER" id="PTHR45581:SF3">
    <property type="entry name" value="METHYLTRANSFERASE DOMAIN-CONTAINING PROTEIN"/>
    <property type="match status" value="1"/>
</dbReference>
<reference evidence="2" key="1">
    <citation type="submission" date="2022-01" db="EMBL/GenBank/DDBJ databases">
        <title>Genome Sequence Resource for Two Populations of Ditylenchus destructor, the Migratory Endoparasitic Phytonematode.</title>
        <authorList>
            <person name="Zhang H."/>
            <person name="Lin R."/>
            <person name="Xie B."/>
        </authorList>
    </citation>
    <scope>NUCLEOTIDE SEQUENCE</scope>
    <source>
        <strain evidence="2">BazhouSP</strain>
    </source>
</reference>
<accession>A0AAD4MXW1</accession>
<evidence type="ECO:0000313" key="2">
    <source>
        <dbReference type="EMBL" id="KAI1709685.1"/>
    </source>
</evidence>
<gene>
    <name evidence="2" type="ORF">DdX_11075</name>
</gene>
<dbReference type="PANTHER" id="PTHR45581">
    <property type="entry name" value="PROTEIN CBG10435"/>
    <property type="match status" value="1"/>
</dbReference>
<dbReference type="Pfam" id="PF13847">
    <property type="entry name" value="Methyltransf_31"/>
    <property type="match status" value="1"/>
</dbReference>
<dbReference type="CDD" id="cd02440">
    <property type="entry name" value="AdoMet_MTases"/>
    <property type="match status" value="1"/>
</dbReference>
<dbReference type="InterPro" id="IPR029063">
    <property type="entry name" value="SAM-dependent_MTases_sf"/>
</dbReference>
<comment type="caution">
    <text evidence="2">The sequence shown here is derived from an EMBL/GenBank/DDBJ whole genome shotgun (WGS) entry which is preliminary data.</text>
</comment>
<dbReference type="SUPFAM" id="SSF53335">
    <property type="entry name" value="S-adenosyl-L-methionine-dependent methyltransferases"/>
    <property type="match status" value="1"/>
</dbReference>
<dbReference type="InterPro" id="IPR025714">
    <property type="entry name" value="Methyltranfer_dom"/>
</dbReference>
<evidence type="ECO:0000259" key="1">
    <source>
        <dbReference type="Pfam" id="PF13847"/>
    </source>
</evidence>
<dbReference type="GO" id="GO:0032259">
    <property type="term" value="P:methylation"/>
    <property type="evidence" value="ECO:0007669"/>
    <property type="project" value="UniProtKB-KW"/>
</dbReference>
<protein>
    <submittedName>
        <fullName evidence="2">Methyltransferase domain-containing protein</fullName>
    </submittedName>
</protein>
<keyword evidence="2" id="KW-0808">Transferase</keyword>
<proteinExistence type="predicted"/>
<dbReference type="Gene3D" id="3.40.50.150">
    <property type="entry name" value="Vaccinia Virus protein VP39"/>
    <property type="match status" value="1"/>
</dbReference>
<sequence length="326" mass="36627">MVNNVKLSLLPEDYVKDQPKVGLVQEIVTDDFKKILRPRYVKEWLACMACGDIIEVDKTGGYFWIADDRRPALAGTRPDALYMMNGILPMLGGKMLKQVADVFRKDGPIGIENSAEVVEFFSNLNTLAKTNHKERLVKDFIPLLGMEEQLRKGIQVLDMGCGEGLRGAREEAKTRNITNVEFVEADAINMDNTWREKFDLILAFDACHDQRRADLAILEIYRCLKQGGLFAMVEVNGTGNCYEDKTLFGSDAAMLYSTSLFHCLPIGSNDKDSLQLGCMWSVDQAKSLLESSGFNPVSIKAKRIPWIHFTAWSISVPSRVLYKAVK</sequence>
<dbReference type="AlphaFoldDB" id="A0AAD4MXW1"/>